<keyword evidence="3" id="KW-0597">Phosphoprotein</keyword>
<evidence type="ECO:0000256" key="5">
    <source>
        <dbReference type="ARBA" id="ARBA00023212"/>
    </source>
</evidence>
<dbReference type="Pfam" id="PF09379">
    <property type="entry name" value="FERM_N"/>
    <property type="match status" value="1"/>
</dbReference>
<keyword evidence="9" id="KW-1185">Reference proteome</keyword>
<feature type="compositionally biased region" description="Basic and acidic residues" evidence="6">
    <location>
        <begin position="37"/>
        <end position="49"/>
    </location>
</feature>
<dbReference type="SUPFAM" id="SSF50729">
    <property type="entry name" value="PH domain-like"/>
    <property type="match status" value="1"/>
</dbReference>
<dbReference type="InterPro" id="IPR018980">
    <property type="entry name" value="FERM_PH-like_C"/>
</dbReference>
<dbReference type="Pfam" id="PF05902">
    <property type="entry name" value="4_1_CTD"/>
    <property type="match status" value="1"/>
</dbReference>
<dbReference type="PROSITE" id="PS00661">
    <property type="entry name" value="FERM_2"/>
    <property type="match status" value="1"/>
</dbReference>
<dbReference type="InterPro" id="IPR007477">
    <property type="entry name" value="SAB_dom"/>
</dbReference>
<dbReference type="Pfam" id="PF08736">
    <property type="entry name" value="FA"/>
    <property type="match status" value="1"/>
</dbReference>
<dbReference type="InterPro" id="IPR008379">
    <property type="entry name" value="Band_4.1_C"/>
</dbReference>
<evidence type="ECO:0000256" key="1">
    <source>
        <dbReference type="ARBA" id="ARBA00004245"/>
    </source>
</evidence>
<feature type="compositionally biased region" description="Low complexity" evidence="6">
    <location>
        <begin position="70"/>
        <end position="90"/>
    </location>
</feature>
<dbReference type="InterPro" id="IPR019748">
    <property type="entry name" value="FERM_central"/>
</dbReference>
<dbReference type="Gene3D" id="3.10.20.90">
    <property type="entry name" value="Phosphatidylinositol 3-kinase Catalytic Subunit, Chain A, domain 1"/>
    <property type="match status" value="1"/>
</dbReference>
<dbReference type="Ensembl" id="ENSOMYT00000026799.2">
    <property type="protein sequence ID" value="ENSOMYP00000024474.2"/>
    <property type="gene ID" value="ENSOMYG00000010200.2"/>
</dbReference>
<reference evidence="8" key="2">
    <citation type="submission" date="2025-08" db="UniProtKB">
        <authorList>
            <consortium name="Ensembl"/>
        </authorList>
    </citation>
    <scope>IDENTIFICATION</scope>
</reference>
<evidence type="ECO:0000313" key="8">
    <source>
        <dbReference type="Ensembl" id="ENSOMYP00000024474.2"/>
    </source>
</evidence>
<reference evidence="8" key="3">
    <citation type="submission" date="2025-09" db="UniProtKB">
        <authorList>
            <consortium name="Ensembl"/>
        </authorList>
    </citation>
    <scope>IDENTIFICATION</scope>
</reference>
<dbReference type="PROSITE" id="PS00660">
    <property type="entry name" value="FERM_1"/>
    <property type="match status" value="1"/>
</dbReference>
<dbReference type="Pfam" id="PF04382">
    <property type="entry name" value="SAB"/>
    <property type="match status" value="1"/>
</dbReference>
<dbReference type="PIRSF" id="PIRSF002304">
    <property type="entry name" value="Membrane_skeletal_4_1"/>
    <property type="match status" value="1"/>
</dbReference>
<sequence length="732" mass="82667">MTTEPNSESSADQQEASAAPPLEAESFPPAAAHSTPVRKEQNGDERAEEGVVPQGNQLEPSQAEEDRTSYRSSTSKLSRSPGGGRSVRSARNMQCKVTLLDGSAYTCMVEKRERGHVLFDKVCEQLNLLEKDYFGITFRDIENQKNWLDQSKEMKKQIRGAAWNFSFNVKFYPPDPAQLSEDITRYYLCLQLRDDVVSGRLPCSFATHTVLGSYTVQSELGDYDLEESGTDYVSEFRFAPNQTKELEEKVMDLHKNYKGMTPADAEMHFLENVKKLSMYGVDLHHAKDSEGVEIMLGVCSSGLLIYRDRLRINRFAWPKVLKISYKRNNFYIKIRPGEFEQFESTIGFKLPNHRAAKRLWKVCVEHHTFFRLVSPETPPKKFLNLGSKFRYSGRTQAQTRRASSQIVRPAPRFERSTSKRYIMSRSLDGEMGSDLYGRAKGIAMSDLITTVTPEKRVEERKAEEEVEVKVEITSLPAPQDTVGTPEELLKHTTNISELKRSFLETGADSAGLTEWEKRLSSSPLRSPRLDEAPMIEPLELDEVPGSSLVKSHFLHPFHFSLSLSILFSLSRSPSLYPSFSIHVFISLFLSLSPSLYFSLYPSLFHSLYLSHLLSLCPSPSLSLSIPLSQLSVLEAPEVLTFNRADVVDVTQEVPVIHTEMKTVTYQSLETVKGGISETRIEKRIVISGDADIDHDEALAQAIKEAKKQHPDMSVTKVVVHKETEITPEEGEE</sequence>
<dbReference type="GO" id="GO:0030866">
    <property type="term" value="P:cortical actin cytoskeleton organization"/>
    <property type="evidence" value="ECO:0007669"/>
    <property type="project" value="InterPro"/>
</dbReference>
<dbReference type="Gene3D" id="1.20.80.10">
    <property type="match status" value="1"/>
</dbReference>
<dbReference type="CDD" id="cd13184">
    <property type="entry name" value="FERM_C_4_1_family"/>
    <property type="match status" value="1"/>
</dbReference>
<name>A0A8C7PLU9_ONCMY</name>
<feature type="domain" description="FERM" evidence="7">
    <location>
        <begin position="93"/>
        <end position="374"/>
    </location>
</feature>
<organism evidence="8 9">
    <name type="scientific">Oncorhynchus mykiss</name>
    <name type="common">Rainbow trout</name>
    <name type="synonym">Salmo gairdneri</name>
    <dbReference type="NCBI Taxonomy" id="8022"/>
    <lineage>
        <taxon>Eukaryota</taxon>
        <taxon>Metazoa</taxon>
        <taxon>Chordata</taxon>
        <taxon>Craniata</taxon>
        <taxon>Vertebrata</taxon>
        <taxon>Euteleostomi</taxon>
        <taxon>Actinopterygii</taxon>
        <taxon>Neopterygii</taxon>
        <taxon>Teleostei</taxon>
        <taxon>Protacanthopterygii</taxon>
        <taxon>Salmoniformes</taxon>
        <taxon>Salmonidae</taxon>
        <taxon>Salmoninae</taxon>
        <taxon>Oncorhynchus</taxon>
    </lineage>
</organism>
<dbReference type="InterPro" id="IPR018979">
    <property type="entry name" value="FERM_N"/>
</dbReference>
<dbReference type="SUPFAM" id="SSF47031">
    <property type="entry name" value="Second domain of FERM"/>
    <property type="match status" value="1"/>
</dbReference>
<dbReference type="Proteomes" id="UP000694395">
    <property type="component" value="Chromosome 11"/>
</dbReference>
<dbReference type="GeneTree" id="ENSGT00940000157047"/>
<dbReference type="GO" id="GO:0003779">
    <property type="term" value="F:actin binding"/>
    <property type="evidence" value="ECO:0007669"/>
    <property type="project" value="UniProtKB-KW"/>
</dbReference>
<dbReference type="PROSITE" id="PS50057">
    <property type="entry name" value="FERM_3"/>
    <property type="match status" value="1"/>
</dbReference>
<evidence type="ECO:0000256" key="6">
    <source>
        <dbReference type="SAM" id="MobiDB-lite"/>
    </source>
</evidence>
<dbReference type="SMART" id="SM01195">
    <property type="entry name" value="FA"/>
    <property type="match status" value="1"/>
</dbReference>
<dbReference type="PRINTS" id="PR00661">
    <property type="entry name" value="ERMFAMILY"/>
</dbReference>
<comment type="subcellular location">
    <subcellularLocation>
        <location evidence="1">Cytoplasm</location>
        <location evidence="1">Cytoskeleton</location>
    </subcellularLocation>
</comment>
<dbReference type="SMART" id="SM00295">
    <property type="entry name" value="B41"/>
    <property type="match status" value="1"/>
</dbReference>
<dbReference type="FunFam" id="2.30.29.30:FF:000001">
    <property type="entry name" value="Erythrocyte membrane protein band 4.1"/>
    <property type="match status" value="1"/>
</dbReference>
<dbReference type="GO" id="GO:0005886">
    <property type="term" value="C:plasma membrane"/>
    <property type="evidence" value="ECO:0007669"/>
    <property type="project" value="TreeGrafter"/>
</dbReference>
<dbReference type="AlphaFoldDB" id="A0A8C7PLU9"/>
<dbReference type="SMART" id="SM01196">
    <property type="entry name" value="FERM_C"/>
    <property type="match status" value="1"/>
</dbReference>
<dbReference type="FunFam" id="3.10.20.90:FF:000002">
    <property type="entry name" value="Erythrocyte protein band 4.1-like 3"/>
    <property type="match status" value="1"/>
</dbReference>
<dbReference type="GO" id="GO:0005856">
    <property type="term" value="C:cytoskeleton"/>
    <property type="evidence" value="ECO:0007669"/>
    <property type="project" value="UniProtKB-SubCell"/>
</dbReference>
<dbReference type="InterPro" id="IPR014352">
    <property type="entry name" value="FERM/acyl-CoA-bd_prot_sf"/>
</dbReference>
<feature type="compositionally biased region" description="Low complexity" evidence="6">
    <location>
        <begin position="7"/>
        <end position="32"/>
    </location>
</feature>
<dbReference type="InterPro" id="IPR029071">
    <property type="entry name" value="Ubiquitin-like_domsf"/>
</dbReference>
<dbReference type="InterPro" id="IPR000798">
    <property type="entry name" value="Ez/rad/moesin-like"/>
</dbReference>
<dbReference type="FunFam" id="1.20.80.10:FF:000001">
    <property type="entry name" value="Erythrocyte membrane protein band 4.1"/>
    <property type="match status" value="1"/>
</dbReference>
<dbReference type="InterPro" id="IPR000299">
    <property type="entry name" value="FERM_domain"/>
</dbReference>
<dbReference type="InterPro" id="IPR019749">
    <property type="entry name" value="Band_41_domain"/>
</dbReference>
<dbReference type="Pfam" id="PF00373">
    <property type="entry name" value="FERM_M"/>
    <property type="match status" value="1"/>
</dbReference>
<dbReference type="SUPFAM" id="SSF54236">
    <property type="entry name" value="Ubiquitin-like"/>
    <property type="match status" value="1"/>
</dbReference>
<dbReference type="PANTHER" id="PTHR23280">
    <property type="entry name" value="4.1 G PROTEIN"/>
    <property type="match status" value="1"/>
</dbReference>
<dbReference type="CDD" id="cd14473">
    <property type="entry name" value="FERM_B-lobe"/>
    <property type="match status" value="1"/>
</dbReference>
<evidence type="ECO:0000259" key="7">
    <source>
        <dbReference type="PROSITE" id="PS50057"/>
    </source>
</evidence>
<evidence type="ECO:0000313" key="9">
    <source>
        <dbReference type="Proteomes" id="UP000694395"/>
    </source>
</evidence>
<dbReference type="Pfam" id="PF09380">
    <property type="entry name" value="FERM_C"/>
    <property type="match status" value="1"/>
</dbReference>
<dbReference type="GO" id="GO:0031032">
    <property type="term" value="P:actomyosin structure organization"/>
    <property type="evidence" value="ECO:0007669"/>
    <property type="project" value="TreeGrafter"/>
</dbReference>
<dbReference type="InterPro" id="IPR019747">
    <property type="entry name" value="FERM_CS"/>
</dbReference>
<evidence type="ECO:0000256" key="2">
    <source>
        <dbReference type="ARBA" id="ARBA00022490"/>
    </source>
</evidence>
<dbReference type="Gene3D" id="2.30.29.30">
    <property type="entry name" value="Pleckstrin-homology domain (PH domain)/Phosphotyrosine-binding domain (PTB)"/>
    <property type="match status" value="1"/>
</dbReference>
<dbReference type="InterPro" id="IPR014847">
    <property type="entry name" value="FA"/>
</dbReference>
<proteinExistence type="predicted"/>
<evidence type="ECO:0000256" key="4">
    <source>
        <dbReference type="ARBA" id="ARBA00023203"/>
    </source>
</evidence>
<evidence type="ECO:0000256" key="3">
    <source>
        <dbReference type="ARBA" id="ARBA00022553"/>
    </source>
</evidence>
<accession>A0A8C7PLU9</accession>
<keyword evidence="4" id="KW-0009">Actin-binding</keyword>
<reference evidence="8" key="1">
    <citation type="submission" date="2020-07" db="EMBL/GenBank/DDBJ databases">
        <title>A long reads based de novo assembly of the rainbow trout Arlee double haploid line genome.</title>
        <authorList>
            <person name="Gao G."/>
            <person name="Palti Y."/>
        </authorList>
    </citation>
    <scope>NUCLEOTIDE SEQUENCE [LARGE SCALE GENOMIC DNA]</scope>
</reference>
<dbReference type="PRINTS" id="PR00935">
    <property type="entry name" value="BAND41"/>
</dbReference>
<feature type="region of interest" description="Disordered" evidence="6">
    <location>
        <begin position="1"/>
        <end position="90"/>
    </location>
</feature>
<keyword evidence="5" id="KW-0206">Cytoskeleton</keyword>
<dbReference type="InterPro" id="IPR011993">
    <property type="entry name" value="PH-like_dom_sf"/>
</dbReference>
<dbReference type="InterPro" id="IPR035963">
    <property type="entry name" value="FERM_2"/>
</dbReference>
<dbReference type="PANTHER" id="PTHR23280:SF20">
    <property type="entry name" value="BAND 4.1-LIKE PROTEIN 3"/>
    <property type="match status" value="1"/>
</dbReference>
<protein>
    <submittedName>
        <fullName evidence="8">Erythrocyte membrane protein band 4.1-like 3a</fullName>
    </submittedName>
</protein>
<keyword evidence="2" id="KW-0963">Cytoplasm</keyword>
<dbReference type="GO" id="GO:0005198">
    <property type="term" value="F:structural molecule activity"/>
    <property type="evidence" value="ECO:0007669"/>
    <property type="project" value="InterPro"/>
</dbReference>